<dbReference type="Pfam" id="PF07963">
    <property type="entry name" value="N_methyl"/>
    <property type="match status" value="1"/>
</dbReference>
<comment type="caution">
    <text evidence="1">The sequence shown here is derived from an EMBL/GenBank/DDBJ whole genome shotgun (WGS) entry which is preliminary data.</text>
</comment>
<keyword evidence="2" id="KW-1185">Reference proteome</keyword>
<dbReference type="EMBL" id="PDWW01000005">
    <property type="protein sequence ID" value="KAF1726141.1"/>
    <property type="molecule type" value="Genomic_DNA"/>
</dbReference>
<dbReference type="Proteomes" id="UP000781710">
    <property type="component" value="Unassembled WGS sequence"/>
</dbReference>
<proteinExistence type="predicted"/>
<organism evidence="1 2">
    <name type="scientific">Pseudoxanthomonas japonensis</name>
    <dbReference type="NCBI Taxonomy" id="69284"/>
    <lineage>
        <taxon>Bacteria</taxon>
        <taxon>Pseudomonadati</taxon>
        <taxon>Pseudomonadota</taxon>
        <taxon>Gammaproteobacteria</taxon>
        <taxon>Lysobacterales</taxon>
        <taxon>Lysobacteraceae</taxon>
        <taxon>Pseudoxanthomonas</taxon>
    </lineage>
</organism>
<gene>
    <name evidence="1" type="ORF">CSC78_05545</name>
</gene>
<evidence type="ECO:0000313" key="2">
    <source>
        <dbReference type="Proteomes" id="UP000781710"/>
    </source>
</evidence>
<protein>
    <submittedName>
        <fullName evidence="1">General secretion pathway protein GspJ</fullName>
    </submittedName>
</protein>
<sequence>MRARMRGFTLIEVLVALVLMAAGLALAFATLRSSTAVVTRGEDMAQASERMRAVHGYLRARLASAQPIVFATDRSTLRQARFIGTPQRMRFVADLPDYLGYGGPYLHDLVMDDAGRLQVAFSVARPDASLEDIDLAARGLRAERLADGLKAVRFRYRGLDADNRLGPWQDRWETSDMLPLQVKMEMEAVRGGRWPDLVVTLARSEGGAGGGLLPGGNPSVLP</sequence>
<reference evidence="1 2" key="1">
    <citation type="submission" date="2017-10" db="EMBL/GenBank/DDBJ databases">
        <title>Whole genome sequencing of members of genus Pseudoxanthomonas.</title>
        <authorList>
            <person name="Kumar S."/>
            <person name="Bansal K."/>
            <person name="Kaur A."/>
            <person name="Patil P."/>
            <person name="Sharma S."/>
            <person name="Patil P.B."/>
        </authorList>
    </citation>
    <scope>NUCLEOTIDE SEQUENCE [LARGE SCALE GENOMIC DNA]</scope>
    <source>
        <strain evidence="1 2">DSM 17109</strain>
    </source>
</reference>
<evidence type="ECO:0000313" key="1">
    <source>
        <dbReference type="EMBL" id="KAF1726141.1"/>
    </source>
</evidence>
<dbReference type="NCBIfam" id="TIGR02532">
    <property type="entry name" value="IV_pilin_GFxxxE"/>
    <property type="match status" value="1"/>
</dbReference>
<accession>A0ABQ6ZJ40</accession>
<dbReference type="PROSITE" id="PS00409">
    <property type="entry name" value="PROKAR_NTER_METHYL"/>
    <property type="match status" value="1"/>
</dbReference>
<name>A0ABQ6ZJ40_9GAMM</name>
<dbReference type="InterPro" id="IPR012902">
    <property type="entry name" value="N_methyl_site"/>
</dbReference>